<keyword evidence="3" id="KW-0808">Transferase</keyword>
<dbReference type="InterPro" id="IPR057929">
    <property type="entry name" value="RamC_N"/>
</dbReference>
<keyword evidence="1" id="KW-0479">Metal-binding</keyword>
<dbReference type="SUPFAM" id="SSF56112">
    <property type="entry name" value="Protein kinase-like (PK-like)"/>
    <property type="match status" value="1"/>
</dbReference>
<dbReference type="Pfam" id="PF00069">
    <property type="entry name" value="Pkinase"/>
    <property type="match status" value="1"/>
</dbReference>
<dbReference type="AlphaFoldDB" id="D3Q613"/>
<evidence type="ECO:0000259" key="2">
    <source>
        <dbReference type="PROSITE" id="PS50011"/>
    </source>
</evidence>
<protein>
    <submittedName>
        <fullName evidence="3">Serine/threonine protein kinase</fullName>
    </submittedName>
</protein>
<name>D3Q613_STANL</name>
<proteinExistence type="predicted"/>
<dbReference type="Pfam" id="PF05147">
    <property type="entry name" value="LANC_like"/>
    <property type="match status" value="1"/>
</dbReference>
<dbReference type="eggNOG" id="COG0515">
    <property type="taxonomic scope" value="Bacteria"/>
</dbReference>
<dbReference type="InterPro" id="IPR000719">
    <property type="entry name" value="Prot_kinase_dom"/>
</dbReference>
<dbReference type="PROSITE" id="PS50011">
    <property type="entry name" value="PROTEIN_KINASE_DOM"/>
    <property type="match status" value="1"/>
</dbReference>
<evidence type="ECO:0000313" key="4">
    <source>
        <dbReference type="Proteomes" id="UP000000844"/>
    </source>
</evidence>
<dbReference type="GO" id="GO:0004674">
    <property type="term" value="F:protein serine/threonine kinase activity"/>
    <property type="evidence" value="ECO:0007669"/>
    <property type="project" value="UniProtKB-KW"/>
</dbReference>
<evidence type="ECO:0000313" key="3">
    <source>
        <dbReference type="EMBL" id="ADD40312.1"/>
    </source>
</evidence>
<dbReference type="InterPro" id="IPR012341">
    <property type="entry name" value="6hp_glycosidase-like_sf"/>
</dbReference>
<dbReference type="GO" id="GO:0031179">
    <property type="term" value="P:peptide modification"/>
    <property type="evidence" value="ECO:0007669"/>
    <property type="project" value="InterPro"/>
</dbReference>
<dbReference type="HOGENOM" id="CLU_014914_0_0_11"/>
<keyword evidence="1" id="KW-0862">Zinc</keyword>
<dbReference type="GO" id="GO:0005975">
    <property type="term" value="P:carbohydrate metabolic process"/>
    <property type="evidence" value="ECO:0007669"/>
    <property type="project" value="InterPro"/>
</dbReference>
<dbReference type="Pfam" id="PF25816">
    <property type="entry name" value="RamC_N"/>
    <property type="match status" value="1"/>
</dbReference>
<organism evidence="3 4">
    <name type="scientific">Stackebrandtia nassauensis (strain DSM 44728 / CIP 108903 / NRRL B-16338 / NBRC 102104 / LLR-40K-21)</name>
    <dbReference type="NCBI Taxonomy" id="446470"/>
    <lineage>
        <taxon>Bacteria</taxon>
        <taxon>Bacillati</taxon>
        <taxon>Actinomycetota</taxon>
        <taxon>Actinomycetes</taxon>
        <taxon>Glycomycetales</taxon>
        <taxon>Glycomycetaceae</taxon>
        <taxon>Stackebrandtia</taxon>
    </lineage>
</organism>
<dbReference type="InterPro" id="IPR007822">
    <property type="entry name" value="LANC-like"/>
</dbReference>
<dbReference type="OrthoDB" id="1492512at2"/>
<evidence type="ECO:0000256" key="1">
    <source>
        <dbReference type="PIRSR" id="PIRSR607822-1"/>
    </source>
</evidence>
<sequence length="864" mass="92583">MTARGAKASVPAIKATVSDLVLADGRYRIRRDANWLYADLVGHGLADHGWKFHVSSRPVDFRELMAVLVPFLLERGCVFKVARSLRVLGELNDGASAPASVGKAVTIYPEQDRVARLGGELVELLRGWVGPRILSDRRVAVDAPVYYRYGPFRTTLVANRLGNLTSVMAGPDGESFDGWATTAYQQPSWVVDPFRLGGEVGDVVGGRAVRLGTHYEPLAGLAESARGNVYTATDVRTGEVVVVKQARAYVAESLDGFDARTQLRNERFVLGALHDVAGVARFRDHFRHGEDEYLVTSFDGRFSLSEYVTRKGRYVPVERSEGGAGASELEESRSLDGLAHRLAKTLRDIHARGFLLRDLSPKNLIVNATGDGVTFIDFGHCNHHDVVIRGGTKGYAPARQFDDEPAEPRDDLHALGMTLFAATIGAEPVVDEDDADASRVMALRVLGRMYGDRPPAVIAAVADLLSADPETMTTAFTALVEGRLAGATRRPRFPAAVVHRRGPGTAALVERVLAQLVSRANRIVDDGREPDPGVYRGAAGIGLCLLPHLERPGVADTVARLAKFSSLAADQVSLRPGLYLGSTGVEVFLRRAIAAGVAATPLSPERLFGVADDGFEGVDVINGAAGIGLGHLLLNEWDPRPEHEDVVRRCLEALGEPGAVFDPAEEAEVPGRDTTLGVSHGEGGVVEFLRHHHRLAPSEESRRRLNTRVAVFAEQVRRFVEASAKPSAVPLCTSWCRGMAGMGRVVLAAGRQLGDSSLVDLAVECADGCLRWLPQLATAGQCCGVAGIGELFCDLVSHDDRFLAAAESAATQLLILNADAPPAPPGRNQVQPGSTSWASGAAGVLDFLTRLRDLTPRGTAIAAF</sequence>
<dbReference type="CDD" id="cd04791">
    <property type="entry name" value="LanC_SerThrkinase"/>
    <property type="match status" value="1"/>
</dbReference>
<accession>D3Q613</accession>
<dbReference type="GO" id="GO:0005524">
    <property type="term" value="F:ATP binding"/>
    <property type="evidence" value="ECO:0007669"/>
    <property type="project" value="InterPro"/>
</dbReference>
<reference evidence="3 4" key="1">
    <citation type="journal article" date="2009" name="Stand. Genomic Sci.">
        <title>Complete genome sequence of Stackebrandtia nassauensis type strain (LLR-40K-21).</title>
        <authorList>
            <person name="Munk C."/>
            <person name="Lapidus A."/>
            <person name="Copeland A."/>
            <person name="Jando M."/>
            <person name="Mayilraj S."/>
            <person name="Glavina Del Rio T."/>
            <person name="Nolan M."/>
            <person name="Chen F."/>
            <person name="Lucas S."/>
            <person name="Tice H."/>
            <person name="Cheng J.F."/>
            <person name="Han C."/>
            <person name="Detter J.C."/>
            <person name="Bruce D."/>
            <person name="Goodwin L."/>
            <person name="Chain P."/>
            <person name="Pitluck S."/>
            <person name="Goker M."/>
            <person name="Ovchinikova G."/>
            <person name="Pati A."/>
            <person name="Ivanova N."/>
            <person name="Mavromatis K."/>
            <person name="Chen A."/>
            <person name="Palaniappan K."/>
            <person name="Land M."/>
            <person name="Hauser L."/>
            <person name="Chang Y.J."/>
            <person name="Jeffries C.D."/>
            <person name="Bristow J."/>
            <person name="Eisen J.A."/>
            <person name="Markowitz V."/>
            <person name="Hugenholtz P."/>
            <person name="Kyrpides N.C."/>
            <person name="Klenk H.P."/>
        </authorList>
    </citation>
    <scope>NUCLEOTIDE SEQUENCE [LARGE SCALE GENOMIC DNA]</scope>
    <source>
        <strain evidence="4">DSM 44728 / CIP 108903 / NRRL B-16338 / NBRC 102104 / LLR-40K-21</strain>
    </source>
</reference>
<keyword evidence="4" id="KW-1185">Reference proteome</keyword>
<feature type="domain" description="Protein kinase" evidence="2">
    <location>
        <begin position="215"/>
        <end position="493"/>
    </location>
</feature>
<dbReference type="SUPFAM" id="SSF158745">
    <property type="entry name" value="LanC-like"/>
    <property type="match status" value="1"/>
</dbReference>
<dbReference type="STRING" id="446470.Snas_0598"/>
<dbReference type="Gene3D" id="1.10.510.10">
    <property type="entry name" value="Transferase(Phosphotransferase) domain 1"/>
    <property type="match status" value="1"/>
</dbReference>
<feature type="binding site" evidence="1">
    <location>
        <position position="782"/>
    </location>
    <ligand>
        <name>Zn(2+)</name>
        <dbReference type="ChEBI" id="CHEBI:29105"/>
    </ligand>
</feature>
<dbReference type="Gene3D" id="1.50.10.10">
    <property type="match status" value="1"/>
</dbReference>
<dbReference type="SMART" id="SM01260">
    <property type="entry name" value="LANC_like"/>
    <property type="match status" value="1"/>
</dbReference>
<dbReference type="Proteomes" id="UP000000844">
    <property type="component" value="Chromosome"/>
</dbReference>
<dbReference type="EMBL" id="CP001778">
    <property type="protein sequence ID" value="ADD40312.1"/>
    <property type="molecule type" value="Genomic_DNA"/>
</dbReference>
<gene>
    <name evidence="3" type="ordered locus">Snas_0598</name>
</gene>
<dbReference type="KEGG" id="sna:Snas_0598"/>
<keyword evidence="3" id="KW-0723">Serine/threonine-protein kinase</keyword>
<dbReference type="InterPro" id="IPR058053">
    <property type="entry name" value="RamC_C"/>
</dbReference>
<keyword evidence="3" id="KW-0418">Kinase</keyword>
<dbReference type="InterPro" id="IPR011009">
    <property type="entry name" value="Kinase-like_dom_sf"/>
</dbReference>
<dbReference type="PRINTS" id="PR01950">
    <property type="entry name" value="LANCSUPER"/>
</dbReference>
<feature type="binding site" evidence="1">
    <location>
        <position position="736"/>
    </location>
    <ligand>
        <name>Zn(2+)</name>
        <dbReference type="ChEBI" id="CHEBI:29105"/>
    </ligand>
</feature>
<dbReference type="GO" id="GO:0046872">
    <property type="term" value="F:metal ion binding"/>
    <property type="evidence" value="ECO:0007669"/>
    <property type="project" value="UniProtKB-KW"/>
</dbReference>
<dbReference type="SMART" id="SM00220">
    <property type="entry name" value="S_TKc"/>
    <property type="match status" value="1"/>
</dbReference>